<accession>A0A803PEV7</accession>
<evidence type="ECO:0000256" key="6">
    <source>
        <dbReference type="SAM" id="MobiDB-lite"/>
    </source>
</evidence>
<evidence type="ECO:0000256" key="1">
    <source>
        <dbReference type="ARBA" id="ARBA00004123"/>
    </source>
</evidence>
<evidence type="ECO:0000256" key="5">
    <source>
        <dbReference type="ARBA" id="ARBA00023242"/>
    </source>
</evidence>
<dbReference type="SUPFAM" id="SSF101936">
    <property type="entry name" value="DNA-binding pseudobarrel domain"/>
    <property type="match status" value="1"/>
</dbReference>
<dbReference type="EMBL" id="UZAU01000401">
    <property type="status" value="NOT_ANNOTATED_CDS"/>
    <property type="molecule type" value="Genomic_DNA"/>
</dbReference>
<dbReference type="GO" id="GO:0003677">
    <property type="term" value="F:DNA binding"/>
    <property type="evidence" value="ECO:0007669"/>
    <property type="project" value="UniProtKB-KW"/>
</dbReference>
<reference evidence="8" key="1">
    <citation type="submission" date="2018-11" db="EMBL/GenBank/DDBJ databases">
        <authorList>
            <person name="Grassa J C."/>
        </authorList>
    </citation>
    <scope>NUCLEOTIDE SEQUENCE [LARGE SCALE GENOMIC DNA]</scope>
</reference>
<evidence type="ECO:0000256" key="4">
    <source>
        <dbReference type="ARBA" id="ARBA00023163"/>
    </source>
</evidence>
<dbReference type="PROSITE" id="PS50863">
    <property type="entry name" value="B3"/>
    <property type="match status" value="1"/>
</dbReference>
<dbReference type="Pfam" id="PF02362">
    <property type="entry name" value="B3"/>
    <property type="match status" value="1"/>
</dbReference>
<evidence type="ECO:0000313" key="8">
    <source>
        <dbReference type="EnsemblPlants" id="cds.evm.model.04.1861"/>
    </source>
</evidence>
<dbReference type="GO" id="GO:0005634">
    <property type="term" value="C:nucleus"/>
    <property type="evidence" value="ECO:0007669"/>
    <property type="project" value="UniProtKB-SubCell"/>
</dbReference>
<comment type="subcellular location">
    <subcellularLocation>
        <location evidence="1">Nucleus</location>
    </subcellularLocation>
</comment>
<dbReference type="InterPro" id="IPR044837">
    <property type="entry name" value="REM16-like"/>
</dbReference>
<dbReference type="Gene3D" id="2.40.330.10">
    <property type="entry name" value="DNA-binding pseudobarrel domain"/>
    <property type="match status" value="1"/>
</dbReference>
<dbReference type="Proteomes" id="UP000596661">
    <property type="component" value="Chromosome 4"/>
</dbReference>
<evidence type="ECO:0000256" key="3">
    <source>
        <dbReference type="ARBA" id="ARBA00023125"/>
    </source>
</evidence>
<feature type="domain" description="TF-B3" evidence="7">
    <location>
        <begin position="111"/>
        <end position="202"/>
    </location>
</feature>
<dbReference type="InterPro" id="IPR003340">
    <property type="entry name" value="B3_DNA-bd"/>
</dbReference>
<dbReference type="OMA" id="KYIACKT"/>
<reference evidence="8" key="2">
    <citation type="submission" date="2021-03" db="UniProtKB">
        <authorList>
            <consortium name="EnsemblPlants"/>
        </authorList>
    </citation>
    <scope>IDENTIFICATION</scope>
</reference>
<dbReference type="EnsemblPlants" id="evm.model.04.1861">
    <property type="protein sequence ID" value="cds.evm.model.04.1861"/>
    <property type="gene ID" value="evm.TU.04.1861"/>
</dbReference>
<dbReference type="PANTHER" id="PTHR31391">
    <property type="entry name" value="B3 DOMAIN-CONTAINING PROTEIN OS11G0197600-RELATED"/>
    <property type="match status" value="1"/>
</dbReference>
<sequence>MGELCIGGVEEEVTGPERRRVSMETASFEHEIPEDAKKKNLKEKEEELCIVKKRNPEIKFVVSGHSRNSLNTPTPSKAAIHASPLSGEAKSSAVIRGQEVRSNLETEFPSFVKSLVRSHVASCFWMGLPGPFCKSHLPDEDTTITLEDEDGKRYHVKYIAYKTGLSAGWRQFSVAHKLLEGDVLVFQLVEPTKFKVYVIRANDLTEVDGALGLLNLDCQSKQSDADKDYAELGAIECHNTNRKRQKSLPLTVVEKKKKKKTVSPRSAPRKPADQSENDSEEVASEVLEESKILGPAFQFKDMKSFKNFNILVDGMLVDSEIPEDIRRAYYKLCSSQKAFLHDNIIKGMNHKLIVGTIIETVKVASAIKACKLTTSRGDFEAWDKSLRAFELLGMNVGFLRSRLSRLTGLSRDSEVCVDAKMYAESRKERAEVETGMKDIETKIVELRVACVRFDAAIEKLGSQAESYEHKFHKEAQKGFPPGRPSTTLRGSESDVTIFISGKKLISKSGGGSVRRRWGCLLKGQESSFKEKLVGAAHHGVVGDREFEVRRGRRSRSKVVLVNELM</sequence>
<keyword evidence="3" id="KW-0238">DNA-binding</keyword>
<dbReference type="PANTHER" id="PTHR31391:SF135">
    <property type="entry name" value="B3 DOMAIN-CONTAINING PROTEIN OS01G0234100-LIKE ISOFORM X1"/>
    <property type="match status" value="1"/>
</dbReference>
<evidence type="ECO:0000256" key="2">
    <source>
        <dbReference type="ARBA" id="ARBA00023015"/>
    </source>
</evidence>
<dbReference type="CDD" id="cd10017">
    <property type="entry name" value="B3_DNA"/>
    <property type="match status" value="1"/>
</dbReference>
<feature type="region of interest" description="Disordered" evidence="6">
    <location>
        <begin position="254"/>
        <end position="281"/>
    </location>
</feature>
<dbReference type="InterPro" id="IPR015300">
    <property type="entry name" value="DNA-bd_pseudobarrel_sf"/>
</dbReference>
<evidence type="ECO:0000313" key="9">
    <source>
        <dbReference type="Proteomes" id="UP000596661"/>
    </source>
</evidence>
<dbReference type="Gramene" id="evm.model.04.1861">
    <property type="protein sequence ID" value="cds.evm.model.04.1861"/>
    <property type="gene ID" value="evm.TU.04.1861"/>
</dbReference>
<dbReference type="AlphaFoldDB" id="A0A803PEV7"/>
<keyword evidence="5" id="KW-0539">Nucleus</keyword>
<dbReference type="SMART" id="SM01019">
    <property type="entry name" value="B3"/>
    <property type="match status" value="1"/>
</dbReference>
<keyword evidence="9" id="KW-1185">Reference proteome</keyword>
<evidence type="ECO:0000259" key="7">
    <source>
        <dbReference type="PROSITE" id="PS50863"/>
    </source>
</evidence>
<proteinExistence type="predicted"/>
<name>A0A803PEV7_CANSA</name>
<keyword evidence="2" id="KW-0805">Transcription regulation</keyword>
<organism evidence="8 9">
    <name type="scientific">Cannabis sativa</name>
    <name type="common">Hemp</name>
    <name type="synonym">Marijuana</name>
    <dbReference type="NCBI Taxonomy" id="3483"/>
    <lineage>
        <taxon>Eukaryota</taxon>
        <taxon>Viridiplantae</taxon>
        <taxon>Streptophyta</taxon>
        <taxon>Embryophyta</taxon>
        <taxon>Tracheophyta</taxon>
        <taxon>Spermatophyta</taxon>
        <taxon>Magnoliopsida</taxon>
        <taxon>eudicotyledons</taxon>
        <taxon>Gunneridae</taxon>
        <taxon>Pentapetalae</taxon>
        <taxon>rosids</taxon>
        <taxon>fabids</taxon>
        <taxon>Rosales</taxon>
        <taxon>Cannabaceae</taxon>
        <taxon>Cannabis</taxon>
    </lineage>
</organism>
<protein>
    <recommendedName>
        <fullName evidence="7">TF-B3 domain-containing protein</fullName>
    </recommendedName>
</protein>
<keyword evidence="4" id="KW-0804">Transcription</keyword>